<protein>
    <recommendedName>
        <fullName evidence="7">DNA 3'-5' helicase</fullName>
        <ecNumber evidence="7">5.6.2.4</ecNumber>
    </recommendedName>
</protein>
<name>A0A290RZJ0_9GAMM</name>
<keyword evidence="4" id="KW-0067">ATP-binding</keyword>
<evidence type="ECO:0000259" key="9">
    <source>
        <dbReference type="Pfam" id="PF00580"/>
    </source>
</evidence>
<feature type="domain" description="UvrD-like helicase ATP-binding" evidence="9">
    <location>
        <begin position="4"/>
        <end position="81"/>
    </location>
</feature>
<dbReference type="PANTHER" id="PTHR11070">
    <property type="entry name" value="UVRD / RECB / PCRA DNA HELICASE FAMILY MEMBER"/>
    <property type="match status" value="1"/>
</dbReference>
<evidence type="ECO:0000256" key="6">
    <source>
        <dbReference type="ARBA" id="ARBA00034617"/>
    </source>
</evidence>
<dbReference type="Pfam" id="PF00580">
    <property type="entry name" value="UvrD-helicase"/>
    <property type="match status" value="1"/>
</dbReference>
<evidence type="ECO:0000256" key="8">
    <source>
        <dbReference type="ARBA" id="ARBA00048988"/>
    </source>
</evidence>
<dbReference type="GO" id="GO:0005524">
    <property type="term" value="F:ATP binding"/>
    <property type="evidence" value="ECO:0007669"/>
    <property type="project" value="UniProtKB-KW"/>
</dbReference>
<comment type="catalytic activity">
    <reaction evidence="8">
        <text>ATP + H2O = ADP + phosphate + H(+)</text>
        <dbReference type="Rhea" id="RHEA:13065"/>
        <dbReference type="ChEBI" id="CHEBI:15377"/>
        <dbReference type="ChEBI" id="CHEBI:15378"/>
        <dbReference type="ChEBI" id="CHEBI:30616"/>
        <dbReference type="ChEBI" id="CHEBI:43474"/>
        <dbReference type="ChEBI" id="CHEBI:456216"/>
        <dbReference type="EC" id="5.6.2.4"/>
    </reaction>
</comment>
<evidence type="ECO:0000313" key="11">
    <source>
        <dbReference type="EMBL" id="ATC85484.1"/>
    </source>
</evidence>
<evidence type="ECO:0000259" key="10">
    <source>
        <dbReference type="Pfam" id="PF13361"/>
    </source>
</evidence>
<dbReference type="SUPFAM" id="SSF52540">
    <property type="entry name" value="P-loop containing nucleoside triphosphate hydrolases"/>
    <property type="match status" value="1"/>
</dbReference>
<dbReference type="GO" id="GO:0000725">
    <property type="term" value="P:recombinational repair"/>
    <property type="evidence" value="ECO:0007669"/>
    <property type="project" value="TreeGrafter"/>
</dbReference>
<evidence type="ECO:0000256" key="1">
    <source>
        <dbReference type="ARBA" id="ARBA00022741"/>
    </source>
</evidence>
<organism evidence="11 12">
    <name type="scientific">Pseudoalteromonas arctica A 37-1-2</name>
    <dbReference type="NCBI Taxonomy" id="1117313"/>
    <lineage>
        <taxon>Bacteria</taxon>
        <taxon>Pseudomonadati</taxon>
        <taxon>Pseudomonadota</taxon>
        <taxon>Gammaproteobacteria</taxon>
        <taxon>Alteromonadales</taxon>
        <taxon>Pseudoalteromonadaceae</taxon>
        <taxon>Pseudoalteromonas</taxon>
    </lineage>
</organism>
<dbReference type="InterPro" id="IPR014016">
    <property type="entry name" value="UvrD-like_ATP-bd"/>
</dbReference>
<evidence type="ECO:0000313" key="12">
    <source>
        <dbReference type="Proteomes" id="UP000016505"/>
    </source>
</evidence>
<dbReference type="InterPro" id="IPR027417">
    <property type="entry name" value="P-loop_NTPase"/>
</dbReference>
<dbReference type="InterPro" id="IPR000212">
    <property type="entry name" value="DNA_helicase_UvrD/REP"/>
</dbReference>
<dbReference type="EC" id="5.6.2.4" evidence="7"/>
<keyword evidence="1" id="KW-0547">Nucleotide-binding</keyword>
<dbReference type="EMBL" id="CP011025">
    <property type="protein sequence ID" value="ATC85484.1"/>
    <property type="molecule type" value="Genomic_DNA"/>
</dbReference>
<accession>A0A290RZJ0</accession>
<keyword evidence="2" id="KW-0378">Hydrolase</keyword>
<evidence type="ECO:0000256" key="5">
    <source>
        <dbReference type="ARBA" id="ARBA00023235"/>
    </source>
</evidence>
<dbReference type="GO" id="GO:0043138">
    <property type="term" value="F:3'-5' DNA helicase activity"/>
    <property type="evidence" value="ECO:0007669"/>
    <property type="project" value="UniProtKB-EC"/>
</dbReference>
<dbReference type="GO" id="GO:0003677">
    <property type="term" value="F:DNA binding"/>
    <property type="evidence" value="ECO:0007669"/>
    <property type="project" value="InterPro"/>
</dbReference>
<dbReference type="GO" id="GO:0005829">
    <property type="term" value="C:cytosol"/>
    <property type="evidence" value="ECO:0007669"/>
    <property type="project" value="TreeGrafter"/>
</dbReference>
<feature type="domain" description="UvrD-like helicase C-terminal" evidence="10">
    <location>
        <begin position="295"/>
        <end position="372"/>
    </location>
</feature>
<dbReference type="InterPro" id="IPR014017">
    <property type="entry name" value="DNA_helicase_UvrD-like_C"/>
</dbReference>
<evidence type="ECO:0000256" key="2">
    <source>
        <dbReference type="ARBA" id="ARBA00022801"/>
    </source>
</evidence>
<dbReference type="KEGG" id="part:PARC_a0783"/>
<dbReference type="Pfam" id="PF13361">
    <property type="entry name" value="UvrD_C"/>
    <property type="match status" value="1"/>
</dbReference>
<evidence type="ECO:0000256" key="3">
    <source>
        <dbReference type="ARBA" id="ARBA00022806"/>
    </source>
</evidence>
<dbReference type="AlphaFoldDB" id="A0A290RZJ0"/>
<reference evidence="11 12" key="1">
    <citation type="journal article" date="2012" name="J. Bacteriol.">
        <title>Genome sequences of type strains of seven species of the marine bacterium Pseudoalteromonas.</title>
        <authorList>
            <person name="Xie B.B."/>
            <person name="Shu Y.L."/>
            <person name="Qin Q.L."/>
            <person name="Rong J.C."/>
            <person name="Zhang X.Y."/>
            <person name="Chen X.L."/>
            <person name="Shi M."/>
            <person name="He H.L."/>
            <person name="Zhou B.C."/>
            <person name="Zhang Y.Z."/>
        </authorList>
    </citation>
    <scope>NUCLEOTIDE SEQUENCE [LARGE SCALE GENOMIC DNA]</scope>
    <source>
        <strain evidence="11 12">A 37-1-2</strain>
    </source>
</reference>
<evidence type="ECO:0000256" key="4">
    <source>
        <dbReference type="ARBA" id="ARBA00022840"/>
    </source>
</evidence>
<dbReference type="PANTHER" id="PTHR11070:SF3">
    <property type="entry name" value="DNA 3'-5' HELICASE"/>
    <property type="match status" value="1"/>
</dbReference>
<keyword evidence="5" id="KW-0413">Isomerase</keyword>
<gene>
    <name evidence="11" type="ORF">PARC_a0783</name>
</gene>
<keyword evidence="3" id="KW-0347">Helicase</keyword>
<proteinExistence type="predicted"/>
<dbReference type="GO" id="GO:0016887">
    <property type="term" value="F:ATP hydrolysis activity"/>
    <property type="evidence" value="ECO:0007669"/>
    <property type="project" value="RHEA"/>
</dbReference>
<dbReference type="Proteomes" id="UP000016505">
    <property type="component" value="Chromosome I"/>
</dbReference>
<evidence type="ECO:0000256" key="7">
    <source>
        <dbReference type="ARBA" id="ARBA00034808"/>
    </source>
</evidence>
<dbReference type="Gene3D" id="3.40.50.300">
    <property type="entry name" value="P-loop containing nucleotide triphosphate hydrolases"/>
    <property type="match status" value="2"/>
</dbReference>
<sequence length="401" mass="46806">MHHEDVLFFTHFIFEKEPRVIELISNKFPYLFLDEFQDTNPLQTWIIKKISDQATVIGVIGDPAQSIFKFAGANRKDFIDFTLPKIVNFKKSQNYRSSKKIIDFLKQLRSDIEQIPEKDTIDGEQVVMLVGKENNAIKYINNLGENDFSVLCRWNKDVNDINNKFKTTKRENLIDLLYIEDSDKKRPRFIHSLIKAYDLNKSGEYKESILELKKHLIGINLYGIEKRKILIEMLNYIKDNHESPIVDIYNYLQCFLKKHSVSFTGLRKTKGDYKEIHKTKFIDLIPFLAKESKFKNKIKTIHQAKGDEYNFVLLCLFDKTDKNGKTTKKIETILKNYIFDSKKNITLDSEVGEETRLIYVACSRAKKKLFINVPTLSESDQLKVENLGVFVDRESAGLCTL</sequence>
<comment type="catalytic activity">
    <reaction evidence="6">
        <text>Couples ATP hydrolysis with the unwinding of duplex DNA by translocating in the 3'-5' direction.</text>
        <dbReference type="EC" id="5.6.2.4"/>
    </reaction>
</comment>